<dbReference type="SUPFAM" id="SSF52540">
    <property type="entry name" value="P-loop containing nucleoside triphosphate hydrolases"/>
    <property type="match status" value="1"/>
</dbReference>
<dbReference type="AlphaFoldDB" id="A0A975G1X6"/>
<accession>A0A975G1X6</accession>
<sequence length="405" mass="44458">MSGRHLSDMKKNEVVKRNTGRVIIFIHIPKTGGTSVSDTLARRYGPGRVFDFADHLSREGVEGLRSELSNGGFLYGHPGHDLASALQPGDFVMTFLRNPADQAASNYLHLTEDPANPLREAAISLGFSEFLRRNWHYAAFQTGTLGVSLTKPGVGSQREFEALIGKVLGFLDDIAFVGVLDRLDESCAVLSRMLDLPDLKDLPVLNASSVRGVRQEQLDELKAEYSALKSDPTIGHLLALEDAVYHKAGNLLSRKMDLYFPDGLAADPRGVAPGSAIVVPASKFFSEIGVRHDDHLEVGLDGISMHVIYGPYQRLPKGVYSVEFLFEVDDRIPTMSERIELDVVAGTDSRLAARLLVGPGPLSRELRTLTFMNTFREEVLEYRIGVAGFADATMKFKGVEITPLC</sequence>
<proteinExistence type="predicted"/>
<dbReference type="EMBL" id="CP073078">
    <property type="protein sequence ID" value="QUD89094.1"/>
    <property type="molecule type" value="Genomic_DNA"/>
</dbReference>
<dbReference type="KEGG" id="caul:KCG34_04185"/>
<protein>
    <submittedName>
        <fullName evidence="1">Sulfotransferase family 2 domain-containing protein</fullName>
    </submittedName>
</protein>
<dbReference type="Proteomes" id="UP000676409">
    <property type="component" value="Chromosome"/>
</dbReference>
<gene>
    <name evidence="1" type="ORF">KCG34_04185</name>
</gene>
<evidence type="ECO:0000313" key="2">
    <source>
        <dbReference type="Proteomes" id="UP000676409"/>
    </source>
</evidence>
<name>A0A975G1X6_9CAUL</name>
<keyword evidence="2" id="KW-1185">Reference proteome</keyword>
<dbReference type="RefSeq" id="WP_211939144.1">
    <property type="nucleotide sequence ID" value="NZ_CP073078.1"/>
</dbReference>
<evidence type="ECO:0000313" key="1">
    <source>
        <dbReference type="EMBL" id="QUD89094.1"/>
    </source>
</evidence>
<reference evidence="1" key="1">
    <citation type="submission" date="2021-04" db="EMBL/GenBank/DDBJ databases">
        <title>The complete genome sequence of Caulobacter sp. S6.</title>
        <authorList>
            <person name="Tang Y."/>
            <person name="Ouyang W."/>
            <person name="Liu Q."/>
            <person name="Huang B."/>
            <person name="Guo Z."/>
            <person name="Lei P."/>
        </authorList>
    </citation>
    <scope>NUCLEOTIDE SEQUENCE</scope>
    <source>
        <strain evidence="1">S6</strain>
    </source>
</reference>
<dbReference type="Gene3D" id="3.40.50.300">
    <property type="entry name" value="P-loop containing nucleotide triphosphate hydrolases"/>
    <property type="match status" value="1"/>
</dbReference>
<organism evidence="1 2">
    <name type="scientific">Phenylobacterium montanum</name>
    <dbReference type="NCBI Taxonomy" id="2823693"/>
    <lineage>
        <taxon>Bacteria</taxon>
        <taxon>Pseudomonadati</taxon>
        <taxon>Pseudomonadota</taxon>
        <taxon>Alphaproteobacteria</taxon>
        <taxon>Caulobacterales</taxon>
        <taxon>Caulobacteraceae</taxon>
        <taxon>Phenylobacterium</taxon>
    </lineage>
</organism>
<dbReference type="InterPro" id="IPR027417">
    <property type="entry name" value="P-loop_NTPase"/>
</dbReference>